<protein>
    <submittedName>
        <fullName evidence="2">Cell division protein FtsL</fullName>
    </submittedName>
</protein>
<evidence type="ECO:0000256" key="1">
    <source>
        <dbReference type="SAM" id="Phobius"/>
    </source>
</evidence>
<dbReference type="EMBL" id="JBHMAX010000017">
    <property type="protein sequence ID" value="MFB9732177.1"/>
    <property type="molecule type" value="Genomic_DNA"/>
</dbReference>
<sequence>MTQMTVGARLGRATAPAFAPRRSGGATAAVALPGARAARTSRTRVVDAAPASGHTAYRLLCLFIIMAAVSVVLVLNTHRAEGSYVLGRLAAEQTALHDEKVTLQAELDRLESPETLAKAARKLGMVPAPSTATLRLSDGAITGVASMSDGGRTITVDLPATGVADPAGTAASD</sequence>
<name>A0ABV5V327_9MICO</name>
<keyword evidence="2" id="KW-0131">Cell cycle</keyword>
<dbReference type="Proteomes" id="UP001589613">
    <property type="component" value="Unassembled WGS sequence"/>
</dbReference>
<evidence type="ECO:0000313" key="2">
    <source>
        <dbReference type="EMBL" id="MFB9732177.1"/>
    </source>
</evidence>
<keyword evidence="1" id="KW-1133">Transmembrane helix</keyword>
<dbReference type="GO" id="GO:0051301">
    <property type="term" value="P:cell division"/>
    <property type="evidence" value="ECO:0007669"/>
    <property type="project" value="UniProtKB-KW"/>
</dbReference>
<keyword evidence="3" id="KW-1185">Reference proteome</keyword>
<feature type="transmembrane region" description="Helical" evidence="1">
    <location>
        <begin position="56"/>
        <end position="75"/>
    </location>
</feature>
<evidence type="ECO:0000313" key="3">
    <source>
        <dbReference type="Proteomes" id="UP001589613"/>
    </source>
</evidence>
<dbReference type="RefSeq" id="WP_141338261.1">
    <property type="nucleotide sequence ID" value="NZ_JBHMAX010000017.1"/>
</dbReference>
<gene>
    <name evidence="2" type="ORF">ACFFN0_08990</name>
</gene>
<accession>A0ABV5V327</accession>
<keyword evidence="1" id="KW-0812">Transmembrane</keyword>
<comment type="caution">
    <text evidence="2">The sequence shown here is derived from an EMBL/GenBank/DDBJ whole genome shotgun (WGS) entry which is preliminary data.</text>
</comment>
<organism evidence="2 3">
    <name type="scientific">Ornithinimicrobium kibberense</name>
    <dbReference type="NCBI Taxonomy" id="282060"/>
    <lineage>
        <taxon>Bacteria</taxon>
        <taxon>Bacillati</taxon>
        <taxon>Actinomycetota</taxon>
        <taxon>Actinomycetes</taxon>
        <taxon>Micrococcales</taxon>
        <taxon>Ornithinimicrobiaceae</taxon>
        <taxon>Ornithinimicrobium</taxon>
    </lineage>
</organism>
<keyword evidence="2" id="KW-0132">Cell division</keyword>
<reference evidence="2 3" key="1">
    <citation type="submission" date="2024-09" db="EMBL/GenBank/DDBJ databases">
        <authorList>
            <person name="Sun Q."/>
            <person name="Mori K."/>
        </authorList>
    </citation>
    <scope>NUCLEOTIDE SEQUENCE [LARGE SCALE GENOMIC DNA]</scope>
    <source>
        <strain evidence="2 3">JCM 12763</strain>
    </source>
</reference>
<proteinExistence type="predicted"/>
<keyword evidence="1" id="KW-0472">Membrane</keyword>